<dbReference type="Proteomes" id="UP001210925">
    <property type="component" value="Unassembled WGS sequence"/>
</dbReference>
<evidence type="ECO:0000256" key="9">
    <source>
        <dbReference type="ARBA" id="ARBA00022840"/>
    </source>
</evidence>
<keyword evidence="10" id="KW-0460">Magnesium</keyword>
<evidence type="ECO:0000256" key="4">
    <source>
        <dbReference type="ARBA" id="ARBA00012894"/>
    </source>
</evidence>
<dbReference type="GO" id="GO:0071590">
    <property type="term" value="P:nicotinamide riboside biosynthetic process"/>
    <property type="evidence" value="ECO:0007669"/>
    <property type="project" value="TreeGrafter"/>
</dbReference>
<evidence type="ECO:0000256" key="7">
    <source>
        <dbReference type="ARBA" id="ARBA00022741"/>
    </source>
</evidence>
<evidence type="ECO:0000256" key="3">
    <source>
        <dbReference type="ARBA" id="ARBA00011881"/>
    </source>
</evidence>
<evidence type="ECO:0000256" key="12">
    <source>
        <dbReference type="ARBA" id="ARBA00047413"/>
    </source>
</evidence>
<dbReference type="EC" id="3.1.3.99" evidence="4"/>
<accession>A0AAD5UJ62</accession>
<reference evidence="13" key="1">
    <citation type="submission" date="2020-05" db="EMBL/GenBank/DDBJ databases">
        <title>Phylogenomic resolution of chytrid fungi.</title>
        <authorList>
            <person name="Stajich J.E."/>
            <person name="Amses K."/>
            <person name="Simmons R."/>
            <person name="Seto K."/>
            <person name="Myers J."/>
            <person name="Bonds A."/>
            <person name="Quandt C.A."/>
            <person name="Barry K."/>
            <person name="Liu P."/>
            <person name="Grigoriev I."/>
            <person name="Longcore J.E."/>
            <person name="James T.Y."/>
        </authorList>
    </citation>
    <scope>NUCLEOTIDE SEQUENCE</scope>
    <source>
        <strain evidence="13">PLAUS21</strain>
    </source>
</reference>
<name>A0AAD5UJ62_9FUNG</name>
<keyword evidence="14" id="KW-1185">Reference proteome</keyword>
<protein>
    <recommendedName>
        <fullName evidence="5">IMP-specific 5'-nucleotidase 1</fullName>
        <ecNumber evidence="4">3.1.3.99</ecNumber>
    </recommendedName>
</protein>
<evidence type="ECO:0000256" key="10">
    <source>
        <dbReference type="ARBA" id="ARBA00022842"/>
    </source>
</evidence>
<dbReference type="GO" id="GO:0000287">
    <property type="term" value="F:magnesium ion binding"/>
    <property type="evidence" value="ECO:0007669"/>
    <property type="project" value="InterPro"/>
</dbReference>
<comment type="cofactor">
    <cofactor evidence="1">
        <name>Mg(2+)</name>
        <dbReference type="ChEBI" id="CHEBI:18420"/>
    </cofactor>
</comment>
<dbReference type="GO" id="GO:0006190">
    <property type="term" value="P:inosine salvage"/>
    <property type="evidence" value="ECO:0007669"/>
    <property type="project" value="InterPro"/>
</dbReference>
<comment type="subunit">
    <text evidence="3">Homotetramer.</text>
</comment>
<evidence type="ECO:0000313" key="14">
    <source>
        <dbReference type="Proteomes" id="UP001210925"/>
    </source>
</evidence>
<evidence type="ECO:0000256" key="1">
    <source>
        <dbReference type="ARBA" id="ARBA00001946"/>
    </source>
</evidence>
<dbReference type="Pfam" id="PF06437">
    <property type="entry name" value="ISN1"/>
    <property type="match status" value="1"/>
</dbReference>
<proteinExistence type="inferred from homology"/>
<dbReference type="PANTHER" id="PTHR28213:SF1">
    <property type="entry name" value="IMP-SPECIFIC 5'-NUCLEOTIDASE 1"/>
    <property type="match status" value="1"/>
</dbReference>
<keyword evidence="7" id="KW-0547">Nucleotide-binding</keyword>
<keyword evidence="6" id="KW-0479">Metal-binding</keyword>
<dbReference type="GO" id="GO:0005524">
    <property type="term" value="F:ATP binding"/>
    <property type="evidence" value="ECO:0007669"/>
    <property type="project" value="UniProtKB-KW"/>
</dbReference>
<dbReference type="GO" id="GO:0071592">
    <property type="term" value="P:nicotinic acid riboside biosynthetic process"/>
    <property type="evidence" value="ECO:0007669"/>
    <property type="project" value="TreeGrafter"/>
</dbReference>
<evidence type="ECO:0000256" key="8">
    <source>
        <dbReference type="ARBA" id="ARBA00022801"/>
    </source>
</evidence>
<dbReference type="InterPro" id="IPR009453">
    <property type="entry name" value="ISN1"/>
</dbReference>
<evidence type="ECO:0000256" key="5">
    <source>
        <dbReference type="ARBA" id="ARBA00015544"/>
    </source>
</evidence>
<dbReference type="GO" id="GO:0008253">
    <property type="term" value="F:5'-nucleotidase activity"/>
    <property type="evidence" value="ECO:0007669"/>
    <property type="project" value="InterPro"/>
</dbReference>
<dbReference type="InterPro" id="IPR036412">
    <property type="entry name" value="HAD-like_sf"/>
</dbReference>
<comment type="similarity">
    <text evidence="2">Belongs to the ISN1 family.</text>
</comment>
<dbReference type="AlphaFoldDB" id="A0AAD5UJ62"/>
<dbReference type="EMBL" id="JADGKB010000016">
    <property type="protein sequence ID" value="KAJ3259646.1"/>
    <property type="molecule type" value="Genomic_DNA"/>
</dbReference>
<dbReference type="GO" id="GO:0009117">
    <property type="term" value="P:nucleotide metabolic process"/>
    <property type="evidence" value="ECO:0007669"/>
    <property type="project" value="UniProtKB-KW"/>
</dbReference>
<evidence type="ECO:0000256" key="6">
    <source>
        <dbReference type="ARBA" id="ARBA00022723"/>
    </source>
</evidence>
<gene>
    <name evidence="13" type="primary">ISN1</name>
    <name evidence="13" type="ORF">HK103_001907</name>
</gene>
<comment type="caution">
    <text evidence="13">The sequence shown here is derived from an EMBL/GenBank/DDBJ whole genome shotgun (WGS) entry which is preliminary data.</text>
</comment>
<sequence length="428" mass="49065">MSSRTSLYDVTYQLRAHKRDRFIEFIKSLLLTPFILSTKPKEQQDRNTPRYLEILGCIEELVEDHINCVQMGKPDSARLNRLVPSLGRFFTKLPLQQAYEYINENRSISTRRFVPPSFNDIRHLLNHAQILEIAKQLKLITFDGDYTLYADGQDFAKDSALVGLIISLLQHGIKVAIVTAAGYPGDAVRYEQRLSGLLDGFRNFKKNKDIFSNFYVLGGECNYLFQYSPEDEHLHYIPEEEYQPEFLKEWSTDEDRIQEMLNVAENHLKKRLKEMGYEQKVSIIRKMRAVGVSPKPGFKLSREQLDELSLAVQAVLDQHNFNKIPGSPTTKRRRIGKSISIPFSNTIPYCAFNGGSDVWVDIGNKLIGVKVLQELLKTEGHETLHVGDQFLSTGNDIATRNCCCTIWITNPEETQDVLIQLTNMLAEI</sequence>
<organism evidence="13 14">
    <name type="scientific">Boothiomyces macroporosus</name>
    <dbReference type="NCBI Taxonomy" id="261099"/>
    <lineage>
        <taxon>Eukaryota</taxon>
        <taxon>Fungi</taxon>
        <taxon>Fungi incertae sedis</taxon>
        <taxon>Chytridiomycota</taxon>
        <taxon>Chytridiomycota incertae sedis</taxon>
        <taxon>Chytridiomycetes</taxon>
        <taxon>Rhizophydiales</taxon>
        <taxon>Terramycetaceae</taxon>
        <taxon>Boothiomyces</taxon>
    </lineage>
</organism>
<keyword evidence="11" id="KW-0546">Nucleotide metabolism</keyword>
<keyword evidence="8" id="KW-0378">Hydrolase</keyword>
<evidence type="ECO:0000256" key="11">
    <source>
        <dbReference type="ARBA" id="ARBA00023080"/>
    </source>
</evidence>
<evidence type="ECO:0000313" key="13">
    <source>
        <dbReference type="EMBL" id="KAJ3259646.1"/>
    </source>
</evidence>
<keyword evidence="9" id="KW-0067">ATP-binding</keyword>
<comment type="catalytic activity">
    <reaction evidence="12">
        <text>IMP + H2O = inosine + phosphate</text>
        <dbReference type="Rhea" id="RHEA:27718"/>
        <dbReference type="ChEBI" id="CHEBI:15377"/>
        <dbReference type="ChEBI" id="CHEBI:17596"/>
        <dbReference type="ChEBI" id="CHEBI:43474"/>
        <dbReference type="ChEBI" id="CHEBI:58053"/>
        <dbReference type="EC" id="3.1.3.99"/>
    </reaction>
</comment>
<evidence type="ECO:0000256" key="2">
    <source>
        <dbReference type="ARBA" id="ARBA00005307"/>
    </source>
</evidence>
<dbReference type="SUPFAM" id="SSF56784">
    <property type="entry name" value="HAD-like"/>
    <property type="match status" value="1"/>
</dbReference>
<dbReference type="PANTHER" id="PTHR28213">
    <property type="entry name" value="IMP-SPECIFIC 5'-NUCLEOTIDASE 1"/>
    <property type="match status" value="1"/>
</dbReference>